<dbReference type="PANTHER" id="PTHR43501">
    <property type="entry name" value="CYTOSOL NON-SPECIFIC DIPEPTIDASE"/>
    <property type="match status" value="1"/>
</dbReference>
<dbReference type="PANTHER" id="PTHR43501:SF1">
    <property type="entry name" value="CYTOSOL NON-SPECIFIC DIPEPTIDASE"/>
    <property type="match status" value="1"/>
</dbReference>
<gene>
    <name evidence="2" type="ORF">ADUPG1_006569</name>
</gene>
<protein>
    <submittedName>
        <fullName evidence="2">Aminoacyl-histidine dipeptidase</fullName>
    </submittedName>
</protein>
<evidence type="ECO:0000313" key="3">
    <source>
        <dbReference type="Proteomes" id="UP001057375"/>
    </source>
</evidence>
<dbReference type="Proteomes" id="UP001057375">
    <property type="component" value="Unassembled WGS sequence"/>
</dbReference>
<feature type="domain" description="Peptidase M20 dimerisation" evidence="1">
    <location>
        <begin position="219"/>
        <end position="290"/>
    </location>
</feature>
<accession>A0ABQ5KIQ2</accession>
<dbReference type="SUPFAM" id="SSF53187">
    <property type="entry name" value="Zn-dependent exopeptidases"/>
    <property type="match status" value="1"/>
</dbReference>
<keyword evidence="3" id="KW-1185">Reference proteome</keyword>
<proteinExistence type="predicted"/>
<dbReference type="PRINTS" id="PR00934">
    <property type="entry name" value="XHISDIPTASE"/>
</dbReference>
<evidence type="ECO:0000313" key="2">
    <source>
        <dbReference type="EMBL" id="GKT32400.1"/>
    </source>
</evidence>
<name>A0ABQ5KIQ2_9EUKA</name>
<organism evidence="2 3">
    <name type="scientific">Aduncisulcus paluster</name>
    <dbReference type="NCBI Taxonomy" id="2918883"/>
    <lineage>
        <taxon>Eukaryota</taxon>
        <taxon>Metamonada</taxon>
        <taxon>Carpediemonas-like organisms</taxon>
        <taxon>Aduncisulcus</taxon>
    </lineage>
</organism>
<dbReference type="InterPro" id="IPR011650">
    <property type="entry name" value="Peptidase_M20_dimer"/>
</dbReference>
<reference evidence="2" key="1">
    <citation type="submission" date="2022-03" db="EMBL/GenBank/DDBJ databases">
        <title>Draft genome sequence of Aduncisulcus paluster, a free-living microaerophilic Fornicata.</title>
        <authorList>
            <person name="Yuyama I."/>
            <person name="Kume K."/>
            <person name="Tamura T."/>
            <person name="Inagaki Y."/>
            <person name="Hashimoto T."/>
        </authorList>
    </citation>
    <scope>NUCLEOTIDE SEQUENCE</scope>
    <source>
        <strain evidence="2">NY0171</strain>
    </source>
</reference>
<comment type="caution">
    <text evidence="2">The sequence shown here is derived from an EMBL/GenBank/DDBJ whole genome shotgun (WGS) entry which is preliminary data.</text>
</comment>
<dbReference type="Pfam" id="PF07687">
    <property type="entry name" value="M20_dimer"/>
    <property type="match status" value="1"/>
</dbReference>
<dbReference type="NCBIfam" id="TIGR01893">
    <property type="entry name" value="aa-his-dipept"/>
    <property type="match status" value="1"/>
</dbReference>
<dbReference type="InterPro" id="IPR001160">
    <property type="entry name" value="Peptidase_M20C"/>
</dbReference>
<dbReference type="PIRSF" id="PIRSF016599">
    <property type="entry name" value="Xaa-His_dipept"/>
    <property type="match status" value="1"/>
</dbReference>
<dbReference type="Pfam" id="PF01546">
    <property type="entry name" value="Peptidase_M20"/>
    <property type="match status" value="1"/>
</dbReference>
<dbReference type="Gene3D" id="3.40.630.10">
    <property type="entry name" value="Zn peptidases"/>
    <property type="match status" value="2"/>
</dbReference>
<evidence type="ECO:0000259" key="1">
    <source>
        <dbReference type="Pfam" id="PF07687"/>
    </source>
</evidence>
<dbReference type="InterPro" id="IPR002933">
    <property type="entry name" value="Peptidase_M20"/>
</dbReference>
<sequence>MPVLKTKACQEIIKQLPGCPNVWQIFLAILEVPNPSHYSELIVKFMVEVGKEYGFETVVDETNNVILRVPATEGCESWPIVCLQGHTDMVPVKADEIDHDFKTMPIVPRIDGEWLKATQTTLGADNGIGIAMAVAAAIEPGAKHGPLEILCTSDEEVGLIGASAIKPGFVKSQYIINLDSEDAYALCFGCAGGYANHWTGKMTREAYEGTALTLTVNKLTGGHSGCDIHLSRGNALKWQGRMLTGLRSAGIDFRVVSIDGGQAHNAIPGSCVVQLVTPEAEKLTELVTKLGGELKKMFKKTDPNAIVSVTPAEAKFTPMNKACTDSLIDFLLLALAGPQRMSPVVEGLVETSYTTAVIKTTEEEIDVLGSGRSSIESAKFGLFERCCAIGRGVGWETSEMLQAYPGWAPDLDSKLLKTMKVKHLEVLGKEAHCYSIHAGLEAGLLVDAGIKAGRTMDAISMGPTIKNPHSPDEALLIDTVPEMYKLLLATLADFSM</sequence>
<dbReference type="EMBL" id="BQXS01009982">
    <property type="protein sequence ID" value="GKT32400.1"/>
    <property type="molecule type" value="Genomic_DNA"/>
</dbReference>